<dbReference type="SUPFAM" id="SSF50199">
    <property type="entry name" value="Staphylococcal nuclease"/>
    <property type="match status" value="1"/>
</dbReference>
<evidence type="ECO:0000256" key="1">
    <source>
        <dbReference type="SAM" id="SignalP"/>
    </source>
</evidence>
<dbReference type="InterPro" id="IPR035437">
    <property type="entry name" value="SNase_OB-fold_sf"/>
</dbReference>
<dbReference type="OrthoDB" id="7469880at2"/>
<dbReference type="AlphaFoldDB" id="A0A4T3EWE4"/>
<dbReference type="SMART" id="SM00318">
    <property type="entry name" value="SNc"/>
    <property type="match status" value="1"/>
</dbReference>
<dbReference type="Gene3D" id="2.40.50.90">
    <property type="match status" value="1"/>
</dbReference>
<reference evidence="3 4" key="1">
    <citation type="submission" date="2019-04" db="EMBL/GenBank/DDBJ databases">
        <title>Altererythrobacter aquimixticola sp. nov., isolated from sediment of junction between the ocean and a freshwater spring.</title>
        <authorList>
            <person name="Yoon J.-H."/>
        </authorList>
    </citation>
    <scope>NUCLEOTIDE SEQUENCE [LARGE SCALE GENOMIC DNA]</scope>
    <source>
        <strain evidence="3 4">SSKS-13</strain>
    </source>
</reference>
<dbReference type="RefSeq" id="WP_136694439.1">
    <property type="nucleotide sequence ID" value="NZ_SSHH01000004.1"/>
</dbReference>
<evidence type="ECO:0000313" key="4">
    <source>
        <dbReference type="Proteomes" id="UP000309389"/>
    </source>
</evidence>
<dbReference type="Proteomes" id="UP000309389">
    <property type="component" value="Unassembled WGS sequence"/>
</dbReference>
<proteinExistence type="predicted"/>
<evidence type="ECO:0000313" key="3">
    <source>
        <dbReference type="EMBL" id="TIX48866.1"/>
    </source>
</evidence>
<dbReference type="PROSITE" id="PS50830">
    <property type="entry name" value="TNASE_3"/>
    <property type="match status" value="1"/>
</dbReference>
<accession>A0A4T3EWE4</accession>
<dbReference type="Pfam" id="PF00565">
    <property type="entry name" value="SNase"/>
    <property type="match status" value="1"/>
</dbReference>
<keyword evidence="4" id="KW-1185">Reference proteome</keyword>
<keyword evidence="1" id="KW-0732">Signal</keyword>
<feature type="chain" id="PRO_5020636876" evidence="1">
    <location>
        <begin position="21"/>
        <end position="140"/>
    </location>
</feature>
<feature type="signal peptide" evidence="1">
    <location>
        <begin position="1"/>
        <end position="20"/>
    </location>
</feature>
<dbReference type="EMBL" id="SSHH01000004">
    <property type="protein sequence ID" value="TIX48866.1"/>
    <property type="molecule type" value="Genomic_DNA"/>
</dbReference>
<dbReference type="InterPro" id="IPR016071">
    <property type="entry name" value="Staphylococal_nuclease_OB-fold"/>
</dbReference>
<comment type="caution">
    <text evidence="3">The sequence shown here is derived from an EMBL/GenBank/DDBJ whole genome shotgun (WGS) entry which is preliminary data.</text>
</comment>
<feature type="domain" description="TNase-like" evidence="2">
    <location>
        <begin position="31"/>
        <end position="127"/>
    </location>
</feature>
<gene>
    <name evidence="3" type="ORF">E5222_14080</name>
</gene>
<organism evidence="3 4">
    <name type="scientific">Alteraurantiacibacter aquimixticola</name>
    <dbReference type="NCBI Taxonomy" id="2489173"/>
    <lineage>
        <taxon>Bacteria</taxon>
        <taxon>Pseudomonadati</taxon>
        <taxon>Pseudomonadota</taxon>
        <taxon>Alphaproteobacteria</taxon>
        <taxon>Sphingomonadales</taxon>
        <taxon>Erythrobacteraceae</taxon>
        <taxon>Alteraurantiacibacter</taxon>
    </lineage>
</organism>
<evidence type="ECO:0000259" key="2">
    <source>
        <dbReference type="PROSITE" id="PS50830"/>
    </source>
</evidence>
<protein>
    <submittedName>
        <fullName evidence="3">Thermonuclease family protein</fullName>
    </submittedName>
</protein>
<sequence length="140" mass="15631">MFRTALLLILFACVPQHVSARDLERGNFALCHGSNRVTCVVDGDTIWYRGDKIRLIDINTPETSRPSCDREAALGRRATERLIVLLNEGPFTLESEGRDTDRYGRLLRRVTREGASLGAALVAEGLAEEWQGRRGDWCAA</sequence>
<name>A0A4T3EWE4_9SPHN</name>